<evidence type="ECO:0000259" key="5">
    <source>
        <dbReference type="Pfam" id="PF25053"/>
    </source>
</evidence>
<name>A0A100ISP1_ASPNG</name>
<feature type="coiled-coil region" evidence="2">
    <location>
        <begin position="37"/>
        <end position="64"/>
    </location>
</feature>
<comment type="caution">
    <text evidence="6">The sequence shown here is derived from an EMBL/GenBank/DDBJ whole genome shotgun (WGS) entry which is preliminary data.</text>
</comment>
<feature type="region of interest" description="Disordered" evidence="3">
    <location>
        <begin position="1300"/>
        <end position="1322"/>
    </location>
</feature>
<gene>
    <name evidence="6" type="ORF">ABL_09264</name>
</gene>
<feature type="compositionally biased region" description="Low complexity" evidence="3">
    <location>
        <begin position="843"/>
        <end position="856"/>
    </location>
</feature>
<evidence type="ECO:0000256" key="2">
    <source>
        <dbReference type="SAM" id="Coils"/>
    </source>
</evidence>
<feature type="region of interest" description="Disordered" evidence="3">
    <location>
        <begin position="1206"/>
        <end position="1236"/>
    </location>
</feature>
<dbReference type="Pfam" id="PF24883">
    <property type="entry name" value="NPHP3_N"/>
    <property type="match status" value="1"/>
</dbReference>
<evidence type="ECO:0000256" key="1">
    <source>
        <dbReference type="ARBA" id="ARBA00022737"/>
    </source>
</evidence>
<dbReference type="VEuPathDB" id="FungiDB:An16g02230"/>
<dbReference type="Gene3D" id="3.40.50.300">
    <property type="entry name" value="P-loop containing nucleotide triphosphate hydrolases"/>
    <property type="match status" value="1"/>
</dbReference>
<dbReference type="InterPro" id="IPR056693">
    <property type="entry name" value="DUF7791"/>
</dbReference>
<accession>A0A100ISP1</accession>
<dbReference type="InterPro" id="IPR027417">
    <property type="entry name" value="P-loop_NTPase"/>
</dbReference>
<dbReference type="InterPro" id="IPR019193">
    <property type="entry name" value="UBQ-conj_enz_E2-bd_prot"/>
</dbReference>
<reference evidence="7" key="1">
    <citation type="journal article" date="2016" name="Genome Announc.">
        <title>Draft genome sequence of Aspergillus niger strain An76.</title>
        <authorList>
            <person name="Gong W."/>
            <person name="Cheng Z."/>
            <person name="Zhang H."/>
            <person name="Liu L."/>
            <person name="Gao P."/>
            <person name="Wang L."/>
        </authorList>
    </citation>
    <scope>NUCLEOTIDE SEQUENCE [LARGE SCALE GENOMIC DNA]</scope>
    <source>
        <strain evidence="7">An76</strain>
    </source>
</reference>
<dbReference type="VEuPathDB" id="FungiDB:ASPNIDRAFT2_1108310"/>
<dbReference type="VEuPathDB" id="FungiDB:M747DRAFT_241180"/>
<dbReference type="PANTHER" id="PTHR10039:SF5">
    <property type="entry name" value="NACHT DOMAIN-CONTAINING PROTEIN"/>
    <property type="match status" value="1"/>
</dbReference>
<organism evidence="6 7">
    <name type="scientific">Aspergillus niger</name>
    <dbReference type="NCBI Taxonomy" id="5061"/>
    <lineage>
        <taxon>Eukaryota</taxon>
        <taxon>Fungi</taxon>
        <taxon>Dikarya</taxon>
        <taxon>Ascomycota</taxon>
        <taxon>Pezizomycotina</taxon>
        <taxon>Eurotiomycetes</taxon>
        <taxon>Eurotiomycetidae</taxon>
        <taxon>Eurotiales</taxon>
        <taxon>Aspergillaceae</taxon>
        <taxon>Aspergillus</taxon>
        <taxon>Aspergillus subgen. Circumdati</taxon>
    </lineage>
</organism>
<dbReference type="OrthoDB" id="386949at2759"/>
<dbReference type="Pfam" id="PF25053">
    <property type="entry name" value="DUF7791"/>
    <property type="match status" value="1"/>
</dbReference>
<feature type="region of interest" description="Disordered" evidence="3">
    <location>
        <begin position="983"/>
        <end position="1007"/>
    </location>
</feature>
<dbReference type="Proteomes" id="UP000068243">
    <property type="component" value="Unassembled WGS sequence"/>
</dbReference>
<dbReference type="InterPro" id="IPR056884">
    <property type="entry name" value="NPHP3-like_N"/>
</dbReference>
<dbReference type="VEuPathDB" id="FungiDB:M747DRAFT_372065"/>
<evidence type="ECO:0008006" key="8">
    <source>
        <dbReference type="Google" id="ProtNLM"/>
    </source>
</evidence>
<dbReference type="PANTHER" id="PTHR10039">
    <property type="entry name" value="AMELOGENIN"/>
    <property type="match status" value="1"/>
</dbReference>
<dbReference type="VEuPathDB" id="FungiDB:ASPNIDRAFT2_1091208"/>
<evidence type="ECO:0000256" key="3">
    <source>
        <dbReference type="SAM" id="MobiDB-lite"/>
    </source>
</evidence>
<dbReference type="VEuPathDB" id="FungiDB:An16g01970"/>
<evidence type="ECO:0000313" key="7">
    <source>
        <dbReference type="Proteomes" id="UP000068243"/>
    </source>
</evidence>
<feature type="domain" description="Nephrocystin 3-like N-terminal" evidence="4">
    <location>
        <begin position="250"/>
        <end position="419"/>
    </location>
</feature>
<evidence type="ECO:0000313" key="6">
    <source>
        <dbReference type="EMBL" id="GAQ46603.1"/>
    </source>
</evidence>
<keyword evidence="2" id="KW-0175">Coiled coil</keyword>
<feature type="domain" description="DUF7791" evidence="5">
    <location>
        <begin position="530"/>
        <end position="670"/>
    </location>
</feature>
<dbReference type="VEuPathDB" id="FungiDB:ATCC64974_73280"/>
<proteinExistence type="predicted"/>
<evidence type="ECO:0000259" key="4">
    <source>
        <dbReference type="Pfam" id="PF24883"/>
    </source>
</evidence>
<feature type="compositionally biased region" description="Polar residues" evidence="3">
    <location>
        <begin position="1219"/>
        <end position="1236"/>
    </location>
</feature>
<protein>
    <recommendedName>
        <fullName evidence="8">NACHT domain-containing protein</fullName>
    </recommendedName>
</protein>
<feature type="region of interest" description="Disordered" evidence="3">
    <location>
        <begin position="1034"/>
        <end position="1064"/>
    </location>
</feature>
<dbReference type="SUPFAM" id="SSF52540">
    <property type="entry name" value="P-loop containing nucleoside triphosphate hydrolases"/>
    <property type="match status" value="1"/>
</dbReference>
<sequence>MDPLTAVGLASNIISFVDFTTQVISRCEELYRSGSGALAENLELEELAINIRRLAEETRCTKEDEILESLSSQCISVSDELIALLNSVKVKSDRRGWASIHQALKSVWKQSNIDDLQQRLNRIQTQLHNRLVTHQQREINYKLERLIEENERLDVNRTKELETLRNQITSALHDIINDVQQEGQKTRAWSALYAGAQKEKVYSTEQLLLNSLVFRLIDYRFRAIPKEHARTFAWVFEQDTELDRALPPVNFVDWLRHDNGIYWISGKPGSGKSTLMKFLAGHEQTQQHLRTWSGDNKLVLGSFYFWSAAKDSLQKSQTGLLRSILYQVLRQCPELIRVAFPDQWSQSLSSVTGLAETPFSDPELLEAFNKVTTALATYKIRFCFFIDGLDEYEGRPADIIQLVEHVRSSPNIKTCVSSRPWNEFEYSVGKDNPWKLYIHDLTREDIRIYVEDRLGKHERFRELQLSDDKCPNLVEAIVDTAQGVFLWVFLVVNSLLDGLTNADTISHLQERLLEFPQSLDEYFQKALMTVEERYRPQMARALIVTLKTYDILPLMCYWFLDREEPDYALNLKVKLPDKETISTQMKITRTRLNAYCKGLLEVQYPTDTKDIELKSFMQLFECHVDFLHRTVRDFLWTSGMQALLRTWLPRDFRLDLNICNCIIALIKHSASQLLHPSYSLVLARFIKIFFHHIARLNGDTACEFSQFALLDNLATMIQHYIETRELRYEAIGNDVGKYVDDDIVIDLGTQTTMSQLPQDEPQPNQTPSLHLHAELLPNIRQLTLYISVPPNTPRSDLQITLSDSRRAVTVTTSSDTKHDDPSSTSETIKLPARVSESSRRILQQQPPSTQSESEYSFRMQVDDDDTSLHKDESTLNDGFIPWTATDMSAHTRLRCVKCHSLILDEGKVWKDLPSGNWAEMMDFWHCHKPDPPEEEKNKGGEDPNAVVKGYGAGNQLVAIEGTVLVDVTSFLVKGVDCLGVEETKVPSKKSTPTQPDRDTNTEPEPTILTCKSCTTQLGLPDPIANGYRLFKTSLSANHSPNPSSSSSSSSPSPEETSTWESHPPETILTAQLLELIERESYRRFVIHCGANEGLLIWPFNPSLRYSTTSASHSTAAQLAMKVFYQHIDNVEEVLHPEAGKGNQSLAIEEVRLPGEDAYRELVGVLEERNGMLPASARVFREWRSQSHPRSPTTTSDENNTVTWEHLEHAPPAPPSLPSQSANTAARNNDNRSTVDNNCERVLGPEIHALSGAVHVEDVMGMGDGTGTGTGTGMGPGADRAPAIRIYPPGDAGSSFVSRASGVGGVGGSTKSVSFSGDEGLGR</sequence>
<keyword evidence="1" id="KW-0677">Repeat</keyword>
<dbReference type="VEuPathDB" id="FungiDB:ATCC64974_73050"/>
<feature type="region of interest" description="Disordered" evidence="3">
    <location>
        <begin position="804"/>
        <end position="856"/>
    </location>
</feature>
<dbReference type="EMBL" id="BCMY01000022">
    <property type="protein sequence ID" value="GAQ46603.1"/>
    <property type="molecule type" value="Genomic_DNA"/>
</dbReference>
<dbReference type="VEuPathDB" id="FungiDB:An16g01960"/>
<dbReference type="Pfam" id="PF09814">
    <property type="entry name" value="HECT_2"/>
    <property type="match status" value="1"/>
</dbReference>